<dbReference type="Pfam" id="PF02222">
    <property type="entry name" value="ATP-grasp"/>
    <property type="match status" value="1"/>
</dbReference>
<dbReference type="Pfam" id="PF22660">
    <property type="entry name" value="RS_preATP-grasp-like"/>
    <property type="match status" value="1"/>
</dbReference>
<comment type="subunit">
    <text evidence="4">Homodimer.</text>
</comment>
<dbReference type="Gene3D" id="3.30.470.20">
    <property type="entry name" value="ATP-grasp fold, B domain"/>
    <property type="match status" value="1"/>
</dbReference>
<dbReference type="Gene3D" id="3.40.50.20">
    <property type="match status" value="1"/>
</dbReference>
<keyword evidence="1 4" id="KW-0547">Nucleotide-binding</keyword>
<dbReference type="SUPFAM" id="SSF52440">
    <property type="entry name" value="PreATP-grasp domain"/>
    <property type="match status" value="1"/>
</dbReference>
<dbReference type="InterPro" id="IPR016185">
    <property type="entry name" value="PreATP-grasp_dom_sf"/>
</dbReference>
<dbReference type="Proteomes" id="UP000291072">
    <property type="component" value="Unassembled WGS sequence"/>
</dbReference>
<evidence type="ECO:0000256" key="1">
    <source>
        <dbReference type="ARBA" id="ARBA00022741"/>
    </source>
</evidence>
<dbReference type="AlphaFoldDB" id="A0A4V6N9K1"/>
<feature type="binding site" evidence="4">
    <location>
        <position position="101"/>
    </location>
    <ligand>
        <name>ATP</name>
        <dbReference type="ChEBI" id="CHEBI:30616"/>
    </ligand>
</feature>
<evidence type="ECO:0000256" key="2">
    <source>
        <dbReference type="ARBA" id="ARBA00022755"/>
    </source>
</evidence>
<dbReference type="SUPFAM" id="SSF51246">
    <property type="entry name" value="Rudiment single hybrid motif"/>
    <property type="match status" value="1"/>
</dbReference>
<feature type="binding site" evidence="4">
    <location>
        <begin position="173"/>
        <end position="176"/>
    </location>
    <ligand>
        <name>ATP</name>
        <dbReference type="ChEBI" id="CHEBI:30616"/>
    </ligand>
</feature>
<keyword evidence="2 4" id="KW-0658">Purine biosynthesis</keyword>
<dbReference type="OrthoDB" id="9804625at2"/>
<dbReference type="InterPro" id="IPR040686">
    <property type="entry name" value="PurK_C"/>
</dbReference>
<evidence type="ECO:0000313" key="7">
    <source>
        <dbReference type="Proteomes" id="UP000291072"/>
    </source>
</evidence>
<comment type="pathway">
    <text evidence="4">Purine metabolism; IMP biosynthesis via de novo pathway; 5-amino-1-(5-phospho-D-ribosyl)imidazole-4-carboxylate from 5-amino-1-(5-phospho-D-ribosyl)imidazole (N5-CAIR route): step 1/2.</text>
</comment>
<dbReference type="EC" id="6.3.4.18" evidence="4"/>
<dbReference type="Pfam" id="PF17769">
    <property type="entry name" value="PurK_C"/>
    <property type="match status" value="1"/>
</dbReference>
<evidence type="ECO:0000256" key="3">
    <source>
        <dbReference type="ARBA" id="ARBA00022840"/>
    </source>
</evidence>
<proteinExistence type="inferred from homology"/>
<dbReference type="InterPro" id="IPR003135">
    <property type="entry name" value="ATP-grasp_carboxylate-amine"/>
</dbReference>
<feature type="binding site" evidence="4">
    <location>
        <begin position="256"/>
        <end position="257"/>
    </location>
    <ligand>
        <name>ATP</name>
        <dbReference type="ChEBI" id="CHEBI:30616"/>
    </ligand>
</feature>
<reference evidence="6 7" key="1">
    <citation type="submission" date="2018-02" db="EMBL/GenBank/DDBJ databases">
        <title>Mycoplasma marinum and Mycoplasma todarodis sp. nov., moderately halophilic and psychrotolerant mycoplasmas isolated from cephalopods.</title>
        <authorList>
            <person name="Viver T."/>
        </authorList>
    </citation>
    <scope>NUCLEOTIDE SEQUENCE [LARGE SCALE GENOMIC DNA]</scope>
    <source>
        <strain evidence="6 7">5H</strain>
    </source>
</reference>
<comment type="caution">
    <text evidence="6">The sequence shown here is derived from an EMBL/GenBank/DDBJ whole genome shotgun (WGS) entry which is preliminary data.</text>
</comment>
<dbReference type="PANTHER" id="PTHR11609:SF5">
    <property type="entry name" value="PHOSPHORIBOSYLAMINOIMIDAZOLE CARBOXYLASE"/>
    <property type="match status" value="1"/>
</dbReference>
<dbReference type="GO" id="GO:0004638">
    <property type="term" value="F:phosphoribosylaminoimidazole carboxylase activity"/>
    <property type="evidence" value="ECO:0007669"/>
    <property type="project" value="InterPro"/>
</dbReference>
<dbReference type="GO" id="GO:0046872">
    <property type="term" value="F:metal ion binding"/>
    <property type="evidence" value="ECO:0007669"/>
    <property type="project" value="InterPro"/>
</dbReference>
<dbReference type="InterPro" id="IPR011054">
    <property type="entry name" value="Rudment_hybrid_motif"/>
</dbReference>
<dbReference type="GO" id="GO:0034028">
    <property type="term" value="F:5-(carboxyamino)imidazole ribonucleotide synthase activity"/>
    <property type="evidence" value="ECO:0007669"/>
    <property type="project" value="UniProtKB-UniRule"/>
</dbReference>
<dbReference type="UniPathway" id="UPA00074">
    <property type="reaction ID" value="UER00942"/>
</dbReference>
<dbReference type="SUPFAM" id="SSF56059">
    <property type="entry name" value="Glutathione synthetase ATP-binding domain-like"/>
    <property type="match status" value="1"/>
</dbReference>
<accession>A0A4V6N9K1</accession>
<feature type="domain" description="ATP-grasp" evidence="5">
    <location>
        <begin position="105"/>
        <end position="286"/>
    </location>
</feature>
<dbReference type="RefSeq" id="WP_131613432.1">
    <property type="nucleotide sequence ID" value="NZ_PSZP01000013.1"/>
</dbReference>
<comment type="catalytic activity">
    <reaction evidence="4">
        <text>5-amino-1-(5-phospho-beta-D-ribosyl)imidazole + hydrogencarbonate + ATP = 5-carboxyamino-1-(5-phospho-D-ribosyl)imidazole + ADP + phosphate + 2 H(+)</text>
        <dbReference type="Rhea" id="RHEA:19317"/>
        <dbReference type="ChEBI" id="CHEBI:15378"/>
        <dbReference type="ChEBI" id="CHEBI:17544"/>
        <dbReference type="ChEBI" id="CHEBI:30616"/>
        <dbReference type="ChEBI" id="CHEBI:43474"/>
        <dbReference type="ChEBI" id="CHEBI:58730"/>
        <dbReference type="ChEBI" id="CHEBI:137981"/>
        <dbReference type="ChEBI" id="CHEBI:456216"/>
        <dbReference type="EC" id="6.3.4.18"/>
    </reaction>
</comment>
<dbReference type="HAMAP" id="MF_01928">
    <property type="entry name" value="PurK"/>
    <property type="match status" value="1"/>
</dbReference>
<protein>
    <recommendedName>
        <fullName evidence="4">N5-carboxyaminoimidazole ribonucleotide synthase</fullName>
        <shortName evidence="4">N5-CAIR synthase</shortName>
        <ecNumber evidence="4">6.3.4.18</ecNumber>
    </recommendedName>
    <alternativeName>
        <fullName evidence="4">5-(carboxyamino)imidazole ribonucleotide synthetase</fullName>
    </alternativeName>
</protein>
<dbReference type="EMBL" id="PSZP01000013">
    <property type="protein sequence ID" value="TCG11088.1"/>
    <property type="molecule type" value="Genomic_DNA"/>
</dbReference>
<dbReference type="InterPro" id="IPR054350">
    <property type="entry name" value="PurT/PurK_preATP-grasp"/>
</dbReference>
<evidence type="ECO:0000256" key="4">
    <source>
        <dbReference type="HAMAP-Rule" id="MF_01928"/>
    </source>
</evidence>
<feature type="binding site" evidence="4">
    <location>
        <position position="138"/>
    </location>
    <ligand>
        <name>ATP</name>
        <dbReference type="ChEBI" id="CHEBI:30616"/>
    </ligand>
</feature>
<dbReference type="GO" id="GO:0006189">
    <property type="term" value="P:'de novo' IMP biosynthetic process"/>
    <property type="evidence" value="ECO:0007669"/>
    <property type="project" value="UniProtKB-UniRule"/>
</dbReference>
<dbReference type="PANTHER" id="PTHR11609">
    <property type="entry name" value="PURINE BIOSYNTHESIS PROTEIN 6/7, PUR6/7"/>
    <property type="match status" value="1"/>
</dbReference>
<dbReference type="InterPro" id="IPR005875">
    <property type="entry name" value="PurK"/>
</dbReference>
<comment type="function">
    <text evidence="4">Catalyzes the ATP-dependent conversion of 5-aminoimidazole ribonucleotide (AIR) and HCO(3)(-) to N5-carboxyaminoimidazole ribonucleotide (N5-CAIR).</text>
</comment>
<keyword evidence="7" id="KW-1185">Reference proteome</keyword>
<name>A0A4V6N9K1_9MOLU</name>
<organism evidence="6 7">
    <name type="scientific">Mycoplasma todarodis</name>
    <dbReference type="NCBI Taxonomy" id="1937191"/>
    <lineage>
        <taxon>Bacteria</taxon>
        <taxon>Bacillati</taxon>
        <taxon>Mycoplasmatota</taxon>
        <taxon>Mollicutes</taxon>
        <taxon>Mycoplasmataceae</taxon>
        <taxon>Mycoplasma</taxon>
    </lineage>
</organism>
<comment type="similarity">
    <text evidence="4">Belongs to the PurK/PurT family.</text>
</comment>
<dbReference type="PROSITE" id="PS50975">
    <property type="entry name" value="ATP_GRASP"/>
    <property type="match status" value="1"/>
</dbReference>
<dbReference type="Gene3D" id="3.30.1490.20">
    <property type="entry name" value="ATP-grasp fold, A domain"/>
    <property type="match status" value="1"/>
</dbReference>
<feature type="binding site" evidence="4">
    <location>
        <begin position="143"/>
        <end position="149"/>
    </location>
    <ligand>
        <name>ATP</name>
        <dbReference type="ChEBI" id="CHEBI:30616"/>
    </ligand>
</feature>
<feature type="binding site" evidence="4">
    <location>
        <position position="181"/>
    </location>
    <ligand>
        <name>ATP</name>
        <dbReference type="ChEBI" id="CHEBI:30616"/>
    </ligand>
</feature>
<evidence type="ECO:0000313" key="6">
    <source>
        <dbReference type="EMBL" id="TCG11088.1"/>
    </source>
</evidence>
<dbReference type="InterPro" id="IPR013815">
    <property type="entry name" value="ATP_grasp_subdomain_1"/>
</dbReference>
<keyword evidence="4" id="KW-0436">Ligase</keyword>
<evidence type="ECO:0000259" key="5">
    <source>
        <dbReference type="PROSITE" id="PS50975"/>
    </source>
</evidence>
<dbReference type="InterPro" id="IPR011761">
    <property type="entry name" value="ATP-grasp"/>
</dbReference>
<gene>
    <name evidence="4" type="primary">purK</name>
    <name evidence="6" type="ORF">C4B25_02230</name>
</gene>
<feature type="binding site" evidence="4">
    <location>
        <position position="204"/>
    </location>
    <ligand>
        <name>ATP</name>
        <dbReference type="ChEBI" id="CHEBI:30616"/>
    </ligand>
</feature>
<sequence length="360" mass="41635">MKNYKKVLIIGGGQLGMMMSEFAPKYSLNISIIDPNKDCSASKYANVVVAAEFTDKVVIEEQSRKNEVITYEFENINEEVLANFSKKLPQGIIANAISKNRIKEKTFIKQLGYKTAAFCVPKSIDEVEEFIVEKAILKTTEGGYDGKGQYLIQKNDLSEIEKLDFSKNSYILEEFIDFDYEISVVATRDKFNNTFAFPVTRNKHKDQILFSSEMEYKYQKFFNEGEIIAKNIMEEFNYVGTFCIEFFVIGEELIINEMAPRPHNSGHLTQEGCDISQFEQHIKAIIGLKIERPKMLQETYMVNLIGENYKYLGYFDNEDIISHDYYKTFIKKGRKMAHINIKKKSEYEKIVSIIEGGRNE</sequence>
<keyword evidence="3 4" id="KW-0067">ATP-binding</keyword>
<dbReference type="GO" id="GO:0005524">
    <property type="term" value="F:ATP binding"/>
    <property type="evidence" value="ECO:0007669"/>
    <property type="project" value="UniProtKB-UniRule"/>
</dbReference>